<feature type="domain" description="DUF218" evidence="1">
    <location>
        <begin position="28"/>
        <end position="139"/>
    </location>
</feature>
<evidence type="ECO:0000259" key="1">
    <source>
        <dbReference type="Pfam" id="PF02698"/>
    </source>
</evidence>
<sequence>MFLAFLLFTFMYRTNEYETRVALPPTAIVFTGDFDRIHLGLELLVSEQVERVFITGVNGDAGLKTDRFAKQFGLNPDQASWITSGKIVLAPDAHTTFENALEAACWLDNQRQPDAVTLITSPEHMARASIALQRGIAPVNVFRLAAGDPKNHDRFKIDLVEFSKFTATWVVTLLPRALWPGNKPRICENR</sequence>
<dbReference type="EMBL" id="FOTQ01000006">
    <property type="protein sequence ID" value="SFM33873.1"/>
    <property type="molecule type" value="Genomic_DNA"/>
</dbReference>
<proteinExistence type="predicted"/>
<dbReference type="InterPro" id="IPR003848">
    <property type="entry name" value="DUF218"/>
</dbReference>
<dbReference type="Pfam" id="PF02698">
    <property type="entry name" value="DUF218"/>
    <property type="match status" value="1"/>
</dbReference>
<name>A0A1I4Q2I8_9RHOB</name>
<protein>
    <submittedName>
        <fullName evidence="2">Uncharacterized SAM-binding protein YcdF, DUF218 family</fullName>
    </submittedName>
</protein>
<reference evidence="2 3" key="1">
    <citation type="submission" date="2016-10" db="EMBL/GenBank/DDBJ databases">
        <authorList>
            <person name="de Groot N.N."/>
        </authorList>
    </citation>
    <scope>NUCLEOTIDE SEQUENCE [LARGE SCALE GENOMIC DNA]</scope>
    <source>
        <strain evidence="2 3">DSM 15283</strain>
    </source>
</reference>
<accession>A0A1I4Q2I8</accession>
<keyword evidence="3" id="KW-1185">Reference proteome</keyword>
<dbReference type="Proteomes" id="UP000199144">
    <property type="component" value="Unassembled WGS sequence"/>
</dbReference>
<dbReference type="AlphaFoldDB" id="A0A1I4Q2I8"/>
<evidence type="ECO:0000313" key="3">
    <source>
        <dbReference type="Proteomes" id="UP000199144"/>
    </source>
</evidence>
<evidence type="ECO:0000313" key="2">
    <source>
        <dbReference type="EMBL" id="SFM33873.1"/>
    </source>
</evidence>
<gene>
    <name evidence="2" type="ORF">SAMN04488042_106143</name>
</gene>
<organism evidence="2 3">
    <name type="scientific">Shimia aestuarii</name>
    <dbReference type="NCBI Taxonomy" id="254406"/>
    <lineage>
        <taxon>Bacteria</taxon>
        <taxon>Pseudomonadati</taxon>
        <taxon>Pseudomonadota</taxon>
        <taxon>Alphaproteobacteria</taxon>
        <taxon>Rhodobacterales</taxon>
        <taxon>Roseobacteraceae</taxon>
    </lineage>
</organism>